<dbReference type="Proteomes" id="UP000288623">
    <property type="component" value="Unassembled WGS sequence"/>
</dbReference>
<dbReference type="SUPFAM" id="SSF53300">
    <property type="entry name" value="vWA-like"/>
    <property type="match status" value="1"/>
</dbReference>
<dbReference type="PANTHER" id="PTHR36846">
    <property type="entry name" value="PROTEIN VIAA"/>
    <property type="match status" value="1"/>
</dbReference>
<keyword evidence="4" id="KW-1185">Reference proteome</keyword>
<evidence type="ECO:0000256" key="1">
    <source>
        <dbReference type="SAM" id="Coils"/>
    </source>
</evidence>
<gene>
    <name evidence="3" type="ORF">QI30_17410</name>
</gene>
<protein>
    <recommendedName>
        <fullName evidence="5">VWFA domain-containing protein</fullName>
    </recommendedName>
</protein>
<dbReference type="AlphaFoldDB" id="A0A433RQ45"/>
<proteinExistence type="predicted"/>
<feature type="compositionally biased region" description="Polar residues" evidence="2">
    <location>
        <begin position="130"/>
        <end position="140"/>
    </location>
</feature>
<accession>A0A433RQ45</accession>
<evidence type="ECO:0008006" key="5">
    <source>
        <dbReference type="Google" id="ProtNLM"/>
    </source>
</evidence>
<dbReference type="Gene3D" id="3.40.50.410">
    <property type="entry name" value="von Willebrand factor, type A domain"/>
    <property type="match status" value="1"/>
</dbReference>
<evidence type="ECO:0000313" key="4">
    <source>
        <dbReference type="Proteomes" id="UP000288623"/>
    </source>
</evidence>
<dbReference type="InterPro" id="IPR036465">
    <property type="entry name" value="vWFA_dom_sf"/>
</dbReference>
<dbReference type="EMBL" id="JTFC01000042">
    <property type="protein sequence ID" value="RUS52533.1"/>
    <property type="molecule type" value="Genomic_DNA"/>
</dbReference>
<evidence type="ECO:0000313" key="3">
    <source>
        <dbReference type="EMBL" id="RUS52533.1"/>
    </source>
</evidence>
<feature type="coiled-coil region" evidence="1">
    <location>
        <begin position="157"/>
        <end position="184"/>
    </location>
</feature>
<feature type="region of interest" description="Disordered" evidence="2">
    <location>
        <begin position="108"/>
        <end position="140"/>
    </location>
</feature>
<feature type="compositionally biased region" description="Acidic residues" evidence="2">
    <location>
        <begin position="114"/>
        <end position="128"/>
    </location>
</feature>
<dbReference type="OrthoDB" id="92417at2"/>
<dbReference type="RefSeq" id="WP_126991874.1">
    <property type="nucleotide sequence ID" value="NZ_JTFC01000042.1"/>
</dbReference>
<dbReference type="PANTHER" id="PTHR36846:SF1">
    <property type="entry name" value="PROTEIN VIAA"/>
    <property type="match status" value="1"/>
</dbReference>
<organism evidence="3 4">
    <name type="scientific">Candidatus Kurthia intestinigallinarum</name>
    <dbReference type="NCBI Taxonomy" id="1562256"/>
    <lineage>
        <taxon>Bacteria</taxon>
        <taxon>Bacillati</taxon>
        <taxon>Bacillota</taxon>
        <taxon>Bacilli</taxon>
        <taxon>Bacillales</taxon>
        <taxon>Caryophanaceae</taxon>
        <taxon>Kurthia</taxon>
    </lineage>
</organism>
<reference evidence="3 4" key="1">
    <citation type="submission" date="2014-11" db="EMBL/GenBank/DDBJ databases">
        <title>Genome sequence and analysis of novel Kurthia sp.</title>
        <authorList>
            <person name="Lawson J.N."/>
            <person name="Gonzalez J.E."/>
            <person name="Rinauldi L."/>
            <person name="Xuan Z."/>
            <person name="Firman A."/>
            <person name="Shaddox L."/>
            <person name="Trudeau A."/>
            <person name="Shah S."/>
            <person name="Reiman D."/>
        </authorList>
    </citation>
    <scope>NUCLEOTIDE SEQUENCE [LARGE SCALE GENOMIC DNA]</scope>
    <source>
        <strain evidence="3 4">3B1D</strain>
    </source>
</reference>
<dbReference type="GO" id="GO:0005829">
    <property type="term" value="C:cytosol"/>
    <property type="evidence" value="ECO:0007669"/>
    <property type="project" value="TreeGrafter"/>
</dbReference>
<evidence type="ECO:0000256" key="2">
    <source>
        <dbReference type="SAM" id="MobiDB-lite"/>
    </source>
</evidence>
<name>A0A433RQ45_9BACL</name>
<keyword evidence="1" id="KW-0175">Coiled coil</keyword>
<comment type="caution">
    <text evidence="3">The sequence shown here is derived from an EMBL/GenBank/DDBJ whole genome shotgun (WGS) entry which is preliminary data.</text>
</comment>
<sequence length="460" mass="51348">MPLQQEHAQIAAQYTRIRQQFPKFDELIATYDYPHFDTLISDLWQALYSGETTLIEEDSVNYVLLQQLFHSEAFLKLHGNAKGNLLLATLTTWRFSYVTGEWLKKMTDEQTPADVDEQPAASEEELDYEASSNSSGAGSDTLSPAELATLFGDAEALAAWQDMLDEELQEVEEVSSNVDELLRGLAPSVGAGDAGKVPIQEQLALAAELAKNPELQKIAEWAGRFKLKARNVRKTKQVRTILKQGMTTGNAAERLLPIEYLKSEAAESKLDFMHRFAEGRTLMYDYKKRTKKGKGAFVVCYDESGSMQELDVEGKGFVLALLAIAKKEKRDFVFIPFSGDVGYSDVKVFKKGRYSVRDMLDVAASYIGGGTNFEAPLREAMQHLEKSAKDGDIVFITDGMCHISDDFIAEFNALKDKKQFEMLSLLVGYNKHEGLLPAVSELVLKIHDFEDEQGAVAFTL</sequence>